<accession>A0A1W1HJF4</accession>
<name>A0A1W1HJF4_9BACT</name>
<dbReference type="AlphaFoldDB" id="A0A1W1HJF4"/>
<keyword evidence="4" id="KW-1185">Reference proteome</keyword>
<dbReference type="GO" id="GO:0030643">
    <property type="term" value="P:intracellular phosphate ion homeostasis"/>
    <property type="evidence" value="ECO:0007669"/>
    <property type="project" value="InterPro"/>
</dbReference>
<proteinExistence type="inferred from homology"/>
<dbReference type="InterPro" id="IPR011009">
    <property type="entry name" value="Kinase-like_dom_sf"/>
</dbReference>
<reference evidence="3 4" key="1">
    <citation type="submission" date="2017-03" db="EMBL/GenBank/DDBJ databases">
        <authorList>
            <person name="Afonso C.L."/>
            <person name="Miller P.J."/>
            <person name="Scott M.A."/>
            <person name="Spackman E."/>
            <person name="Goraichik I."/>
            <person name="Dimitrov K.M."/>
            <person name="Suarez D.L."/>
            <person name="Swayne D.E."/>
        </authorList>
    </citation>
    <scope>NUCLEOTIDE SEQUENCE [LARGE SCALE GENOMIC DNA]</scope>
    <source>
        <strain evidence="3">PRJEB14757</strain>
    </source>
</reference>
<dbReference type="InterPro" id="IPR026022">
    <property type="entry name" value="PhoU_dom"/>
</dbReference>
<dbReference type="Proteomes" id="UP000191931">
    <property type="component" value="Unassembled WGS sequence"/>
</dbReference>
<organism evidence="3 4">
    <name type="scientific">Desulfamplus magnetovallimortis</name>
    <dbReference type="NCBI Taxonomy" id="1246637"/>
    <lineage>
        <taxon>Bacteria</taxon>
        <taxon>Pseudomonadati</taxon>
        <taxon>Thermodesulfobacteriota</taxon>
        <taxon>Desulfobacteria</taxon>
        <taxon>Desulfobacterales</taxon>
        <taxon>Desulfobacteraceae</taxon>
        <taxon>Desulfamplus</taxon>
    </lineage>
</organism>
<feature type="domain" description="PhoU" evidence="2">
    <location>
        <begin position="114"/>
        <end position="195"/>
    </location>
</feature>
<dbReference type="STRING" id="1246637.MTBBW1_790045"/>
<gene>
    <name evidence="3" type="ORF">MTBBW1_790045</name>
</gene>
<dbReference type="EMBL" id="FWEV01000324">
    <property type="protein sequence ID" value="SLM32647.1"/>
    <property type="molecule type" value="Genomic_DNA"/>
</dbReference>
<protein>
    <recommendedName>
        <fullName evidence="2">PhoU domain-containing protein</fullName>
    </recommendedName>
</protein>
<dbReference type="InterPro" id="IPR004119">
    <property type="entry name" value="EcKL"/>
</dbReference>
<dbReference type="PANTHER" id="PTHR42930:SF3">
    <property type="entry name" value="PHOSPHATE-SPECIFIC TRANSPORT SYSTEM ACCESSORY PROTEIN PHOU"/>
    <property type="match status" value="1"/>
</dbReference>
<dbReference type="Pfam" id="PF02958">
    <property type="entry name" value="EcKL"/>
    <property type="match status" value="1"/>
</dbReference>
<evidence type="ECO:0000256" key="1">
    <source>
        <dbReference type="ARBA" id="ARBA00008107"/>
    </source>
</evidence>
<evidence type="ECO:0000259" key="2">
    <source>
        <dbReference type="Pfam" id="PF01895"/>
    </source>
</evidence>
<dbReference type="OrthoDB" id="3806873at2"/>
<evidence type="ECO:0000313" key="3">
    <source>
        <dbReference type="EMBL" id="SLM32647.1"/>
    </source>
</evidence>
<dbReference type="PANTHER" id="PTHR42930">
    <property type="entry name" value="PHOSPHATE-SPECIFIC TRANSPORT SYSTEM ACCESSORY PROTEIN PHOU"/>
    <property type="match status" value="1"/>
</dbReference>
<dbReference type="InterPro" id="IPR038078">
    <property type="entry name" value="PhoU-like_sf"/>
</dbReference>
<dbReference type="SUPFAM" id="SSF56112">
    <property type="entry name" value="Protein kinase-like (PK-like)"/>
    <property type="match status" value="1"/>
</dbReference>
<evidence type="ECO:0000313" key="4">
    <source>
        <dbReference type="Proteomes" id="UP000191931"/>
    </source>
</evidence>
<dbReference type="RefSeq" id="WP_080802692.1">
    <property type="nucleotide sequence ID" value="NZ_LT828543.1"/>
</dbReference>
<feature type="domain" description="PhoU" evidence="2">
    <location>
        <begin position="15"/>
        <end position="96"/>
    </location>
</feature>
<dbReference type="SUPFAM" id="SSF109755">
    <property type="entry name" value="PhoU-like"/>
    <property type="match status" value="1"/>
</dbReference>
<dbReference type="GO" id="GO:0045936">
    <property type="term" value="P:negative regulation of phosphate metabolic process"/>
    <property type="evidence" value="ECO:0007669"/>
    <property type="project" value="InterPro"/>
</dbReference>
<comment type="similarity">
    <text evidence="1">Belongs to the PhoU family.</text>
</comment>
<dbReference type="Pfam" id="PF01895">
    <property type="entry name" value="PhoU"/>
    <property type="match status" value="2"/>
</dbReference>
<sequence length="544" mass="63054">MKDILGNFKFLAIETENQIKLTYGLLSDFNLEVLEKIGAKDDYIDNLKTTIENACFSRIATLKPSINQEIINRIRAVHIICVNLERIADFCVNITRQTRYLTSNAFLQQYDYKTMFTIIQKSLSSITRVYDDNDLTGALHICKAEFELDRMWEENFKILLEDLKQGEGVTDLITTIFIFRYLERIGDSILNIGEALLFGIIGDRIKIRQFEALEKTLSESGFDGTLNDIDFASIWGSRSGCRISKVSRKKPSGFKAQGIFKEGGIKKIKKEHENICYWESLFPGLAPRVFGYYEKYETASMLVEFLSGCTLDQIILTEDAEVVSNVIFILEHTIIEIWEKTRNEMTLKTDCMKQLSARLGAIKRVHPEFFRPSFNINTFTVCATENLISRCQKIEESLLAPFSVFIHGDFNTNNIVYNHEEQKINYIDLYRSRQGDYVQDASVFLVSNFRMPVFDPDFRERLNRTTLFFFSTFKRFAAELNDTTFEVRMALALARSFFTSTRFELQYEFAKNMCSRAHFLMERVIAHEGKPWETFSVPPAILLY</sequence>
<dbReference type="Gene3D" id="1.20.58.220">
    <property type="entry name" value="Phosphate transport system protein phou homolog 2, domain 2"/>
    <property type="match status" value="1"/>
</dbReference>
<dbReference type="InterPro" id="IPR028366">
    <property type="entry name" value="PhoU"/>
</dbReference>
<dbReference type="Gene3D" id="1.10.510.10">
    <property type="entry name" value="Transferase(Phosphotransferase) domain 1"/>
    <property type="match status" value="1"/>
</dbReference>